<reference evidence="1" key="1">
    <citation type="submission" date="2021-01" db="EMBL/GenBank/DDBJ databases">
        <authorList>
            <consortium name="Genoscope - CEA"/>
            <person name="William W."/>
        </authorList>
    </citation>
    <scope>NUCLEOTIDE SEQUENCE</scope>
</reference>
<sequence>MQSDIILNNAVIKLIREFQDKRIYLKYFVQYEKPPYQRQLYEFWVNTIDKLTENILKTSLIKVQELQNLFSLFEYKPLCIENVLAQMEKEGKIVMDGYKTKAVNILLKADNEENEDLSKNNTHHLQILWNPIKKAFEKLLIKKQSPTPTKCPYFFHIKYFKENIIKFKQAVEEISINSFNTFTVKQLMKVIDLPKREIVFLISIFMEAKLIQSVGYFTLDSIKQEVYIYKQMWLVDNNNLDLAKNSTLYQLNYQEILNSQERDECYQNIELKEKQIRKKILEKKSPNEIKFHIAEKLQYEKWVENYEHRLLIMQQSQARLKNADSDLQIQDIIQQVNHILKNNEIDNLGLQDNINELMDHRQQQEETLQIMRRYESNEIETLYNKYLEENQQVDMKSVQIQNNHNNSFIPLQQQVQNYESEERILELQQ</sequence>
<name>A0A8S1T9R8_9CILI</name>
<dbReference type="EMBL" id="CAJJDO010000018">
    <property type="protein sequence ID" value="CAD8148407.1"/>
    <property type="molecule type" value="Genomic_DNA"/>
</dbReference>
<gene>
    <name evidence="1" type="ORF">PPENT_87.1.T0180050</name>
</gene>
<evidence type="ECO:0000313" key="2">
    <source>
        <dbReference type="Proteomes" id="UP000689195"/>
    </source>
</evidence>
<protein>
    <submittedName>
        <fullName evidence="1">Uncharacterized protein</fullName>
    </submittedName>
</protein>
<evidence type="ECO:0000313" key="1">
    <source>
        <dbReference type="EMBL" id="CAD8148407.1"/>
    </source>
</evidence>
<dbReference type="OrthoDB" id="299994at2759"/>
<proteinExistence type="predicted"/>
<comment type="caution">
    <text evidence="1">The sequence shown here is derived from an EMBL/GenBank/DDBJ whole genome shotgun (WGS) entry which is preliminary data.</text>
</comment>
<organism evidence="1 2">
    <name type="scientific">Paramecium pentaurelia</name>
    <dbReference type="NCBI Taxonomy" id="43138"/>
    <lineage>
        <taxon>Eukaryota</taxon>
        <taxon>Sar</taxon>
        <taxon>Alveolata</taxon>
        <taxon>Ciliophora</taxon>
        <taxon>Intramacronucleata</taxon>
        <taxon>Oligohymenophorea</taxon>
        <taxon>Peniculida</taxon>
        <taxon>Parameciidae</taxon>
        <taxon>Paramecium</taxon>
    </lineage>
</organism>
<dbReference type="Proteomes" id="UP000689195">
    <property type="component" value="Unassembled WGS sequence"/>
</dbReference>
<accession>A0A8S1T9R8</accession>
<keyword evidence="2" id="KW-1185">Reference proteome</keyword>
<dbReference type="Pfam" id="PF25880">
    <property type="entry name" value="WHD_CHMP7_1st"/>
    <property type="match status" value="1"/>
</dbReference>
<dbReference type="AlphaFoldDB" id="A0A8S1T9R8"/>